<organism evidence="1 2">
    <name type="scientific">Deinococcus enclensis</name>
    <dbReference type="NCBI Taxonomy" id="1049582"/>
    <lineage>
        <taxon>Bacteria</taxon>
        <taxon>Thermotogati</taxon>
        <taxon>Deinococcota</taxon>
        <taxon>Deinococci</taxon>
        <taxon>Deinococcales</taxon>
        <taxon>Deinococcaceae</taxon>
        <taxon>Deinococcus</taxon>
    </lineage>
</organism>
<dbReference type="SUPFAM" id="SSF46785">
    <property type="entry name" value="Winged helix' DNA-binding domain"/>
    <property type="match status" value="1"/>
</dbReference>
<evidence type="ECO:0000313" key="2">
    <source>
        <dbReference type="Proteomes" id="UP001232163"/>
    </source>
</evidence>
<keyword evidence="2" id="KW-1185">Reference proteome</keyword>
<evidence type="ECO:0000313" key="1">
    <source>
        <dbReference type="EMBL" id="MDP9766634.1"/>
    </source>
</evidence>
<dbReference type="GO" id="GO:0003677">
    <property type="term" value="F:DNA binding"/>
    <property type="evidence" value="ECO:0007669"/>
    <property type="project" value="UniProtKB-KW"/>
</dbReference>
<keyword evidence="1" id="KW-0238">DNA-binding</keyword>
<sequence>MTTLYSKKDDMPKTNKISYVFTAVPMSIIDKKILKFLSGNEFKVYFLLIAWSRNFKNQPYTTLSSLSKELNLSRKTVIAALKKLEYTNLIKKTDEGVANKSRTRYEMFDVTKEFFVYPLTFSDEPFFVDDERIDWPREVFY</sequence>
<dbReference type="Pfam" id="PF13730">
    <property type="entry name" value="HTH_36"/>
    <property type="match status" value="1"/>
</dbReference>
<dbReference type="Gene3D" id="1.10.10.10">
    <property type="entry name" value="Winged helix-like DNA-binding domain superfamily/Winged helix DNA-binding domain"/>
    <property type="match status" value="1"/>
</dbReference>
<accession>A0ABT9MK83</accession>
<dbReference type="Proteomes" id="UP001232163">
    <property type="component" value="Unassembled WGS sequence"/>
</dbReference>
<protein>
    <submittedName>
        <fullName evidence="1">DNA-binding Lrp family transcriptional regulator</fullName>
    </submittedName>
</protein>
<comment type="caution">
    <text evidence="1">The sequence shown here is derived from an EMBL/GenBank/DDBJ whole genome shotgun (WGS) entry which is preliminary data.</text>
</comment>
<name>A0ABT9MK83_9DEIO</name>
<dbReference type="InterPro" id="IPR036390">
    <property type="entry name" value="WH_DNA-bd_sf"/>
</dbReference>
<dbReference type="RefSeq" id="WP_307470133.1">
    <property type="nucleotide sequence ID" value="NZ_JAURUR010000044.1"/>
</dbReference>
<dbReference type="EMBL" id="JAURUR010000044">
    <property type="protein sequence ID" value="MDP9766634.1"/>
    <property type="molecule type" value="Genomic_DNA"/>
</dbReference>
<gene>
    <name evidence="1" type="ORF">QO006_004106</name>
</gene>
<proteinExistence type="predicted"/>
<reference evidence="1 2" key="1">
    <citation type="submission" date="2023-07" db="EMBL/GenBank/DDBJ databases">
        <title>Genomic Encyclopedia of Type Strains, Phase IV (KMG-IV): sequencing the most valuable type-strain genomes for metagenomic binning, comparative biology and taxonomic classification.</title>
        <authorList>
            <person name="Goeker M."/>
        </authorList>
    </citation>
    <scope>NUCLEOTIDE SEQUENCE [LARGE SCALE GENOMIC DNA]</scope>
    <source>
        <strain evidence="1 2">NIO-1023</strain>
    </source>
</reference>
<dbReference type="InterPro" id="IPR036388">
    <property type="entry name" value="WH-like_DNA-bd_sf"/>
</dbReference>